<evidence type="ECO:0000256" key="4">
    <source>
        <dbReference type="ARBA" id="ARBA00006825"/>
    </source>
</evidence>
<evidence type="ECO:0000259" key="13">
    <source>
        <dbReference type="Pfam" id="PF08436"/>
    </source>
</evidence>
<dbReference type="NCBIfam" id="TIGR00243">
    <property type="entry name" value="Dxr"/>
    <property type="match status" value="1"/>
</dbReference>
<evidence type="ECO:0000259" key="14">
    <source>
        <dbReference type="Pfam" id="PF13288"/>
    </source>
</evidence>
<keyword evidence="7" id="KW-0521">NADP</keyword>
<dbReference type="EC" id="1.1.1.267" evidence="5"/>
<feature type="domain" description="1-deoxy-D-xylulose 5-phosphate reductoisomerase N-terminal" evidence="12">
    <location>
        <begin position="3"/>
        <end position="109"/>
    </location>
</feature>
<keyword evidence="8" id="KW-0560">Oxidoreductase</keyword>
<dbReference type="GO" id="GO:0070402">
    <property type="term" value="F:NADPH binding"/>
    <property type="evidence" value="ECO:0007669"/>
    <property type="project" value="InterPro"/>
</dbReference>
<dbReference type="Pfam" id="PF08436">
    <property type="entry name" value="DXP_redisom_C"/>
    <property type="match status" value="1"/>
</dbReference>
<dbReference type="SUPFAM" id="SSF55347">
    <property type="entry name" value="Glyceraldehyde-3-phosphate dehydrogenase-like, C-terminal domain"/>
    <property type="match status" value="1"/>
</dbReference>
<keyword evidence="10" id="KW-0414">Isoprene biosynthesis</keyword>
<evidence type="ECO:0000256" key="8">
    <source>
        <dbReference type="ARBA" id="ARBA00023002"/>
    </source>
</evidence>
<keyword evidence="6" id="KW-0479">Metal-binding</keyword>
<dbReference type="PANTHER" id="PTHR30525:SF0">
    <property type="entry name" value="1-DEOXY-D-XYLULOSE 5-PHOSPHATE REDUCTOISOMERASE, CHLOROPLASTIC"/>
    <property type="match status" value="1"/>
</dbReference>
<comment type="catalytic activity">
    <reaction evidence="11">
        <text>2-C-methyl-D-erythritol 4-phosphate + NADP(+) = 1-deoxy-D-xylulose 5-phosphate + NADPH + H(+)</text>
        <dbReference type="Rhea" id="RHEA:13717"/>
        <dbReference type="ChEBI" id="CHEBI:15378"/>
        <dbReference type="ChEBI" id="CHEBI:57783"/>
        <dbReference type="ChEBI" id="CHEBI:57792"/>
        <dbReference type="ChEBI" id="CHEBI:58262"/>
        <dbReference type="ChEBI" id="CHEBI:58349"/>
        <dbReference type="EC" id="1.1.1.267"/>
    </reaction>
    <physiologicalReaction direction="right-to-left" evidence="11">
        <dbReference type="Rhea" id="RHEA:13719"/>
    </physiologicalReaction>
</comment>
<dbReference type="EMBL" id="BARV01015694">
    <property type="protein sequence ID" value="GAI32272.1"/>
    <property type="molecule type" value="Genomic_DNA"/>
</dbReference>
<accession>X1MKU7</accession>
<evidence type="ECO:0000259" key="12">
    <source>
        <dbReference type="Pfam" id="PF02670"/>
    </source>
</evidence>
<dbReference type="InterPro" id="IPR013512">
    <property type="entry name" value="DXP_reductoisomerase_N"/>
</dbReference>
<evidence type="ECO:0000256" key="10">
    <source>
        <dbReference type="ARBA" id="ARBA00023229"/>
    </source>
</evidence>
<dbReference type="Gene3D" id="3.40.50.720">
    <property type="entry name" value="NAD(P)-binding Rossmann-like Domain"/>
    <property type="match status" value="1"/>
</dbReference>
<dbReference type="GO" id="GO:0051484">
    <property type="term" value="P:isopentenyl diphosphate biosynthetic process, methylerythritol 4-phosphate pathway involved in terpenoid biosynthetic process"/>
    <property type="evidence" value="ECO:0007669"/>
    <property type="project" value="TreeGrafter"/>
</dbReference>
<dbReference type="InterPro" id="IPR013644">
    <property type="entry name" value="DXP_reductoisomerase_C"/>
</dbReference>
<comment type="caution">
    <text evidence="15">The sequence shown here is derived from an EMBL/GenBank/DDBJ whole genome shotgun (WGS) entry which is preliminary data.</text>
</comment>
<comment type="pathway">
    <text evidence="3">Isoprenoid biosynthesis; isopentenyl diphosphate biosynthesis via DXP pathway; isopentenyl diphosphate from 1-deoxy-D-xylulose 5-phosphate: step 1/6.</text>
</comment>
<dbReference type="Pfam" id="PF02670">
    <property type="entry name" value="DXP_reductoisom"/>
    <property type="match status" value="1"/>
</dbReference>
<feature type="non-terminal residue" evidence="15">
    <location>
        <position position="292"/>
    </location>
</feature>
<evidence type="ECO:0000313" key="15">
    <source>
        <dbReference type="EMBL" id="GAI32272.1"/>
    </source>
</evidence>
<dbReference type="HAMAP" id="MF_00183">
    <property type="entry name" value="DXP_reductoisom"/>
    <property type="match status" value="1"/>
</dbReference>
<feature type="domain" description="1-deoxy-D-xylulose 5-phosphate reductoisomerase C-terminal" evidence="13">
    <location>
        <begin position="123"/>
        <end position="205"/>
    </location>
</feature>
<dbReference type="InterPro" id="IPR026877">
    <property type="entry name" value="DXPR_C"/>
</dbReference>
<dbReference type="GO" id="GO:0030604">
    <property type="term" value="F:1-deoxy-D-xylulose-5-phosphate reductoisomerase activity"/>
    <property type="evidence" value="ECO:0007669"/>
    <property type="project" value="UniProtKB-EC"/>
</dbReference>
<evidence type="ECO:0000256" key="1">
    <source>
        <dbReference type="ARBA" id="ARBA00001936"/>
    </source>
</evidence>
<proteinExistence type="inferred from homology"/>
<dbReference type="InterPro" id="IPR003821">
    <property type="entry name" value="DXP_reductoisomerase"/>
</dbReference>
<keyword evidence="9" id="KW-0464">Manganese</keyword>
<dbReference type="Pfam" id="PF13288">
    <property type="entry name" value="DXPR_C"/>
    <property type="match status" value="1"/>
</dbReference>
<gene>
    <name evidence="15" type="ORF">S06H3_27086</name>
</gene>
<dbReference type="AlphaFoldDB" id="X1MKU7"/>
<dbReference type="SUPFAM" id="SSF51735">
    <property type="entry name" value="NAD(P)-binding Rossmann-fold domains"/>
    <property type="match status" value="1"/>
</dbReference>
<reference evidence="15" key="1">
    <citation type="journal article" date="2014" name="Front. Microbiol.">
        <title>High frequency of phylogenetically diverse reductive dehalogenase-homologous genes in deep subseafloor sedimentary metagenomes.</title>
        <authorList>
            <person name="Kawai M."/>
            <person name="Futagami T."/>
            <person name="Toyoda A."/>
            <person name="Takaki Y."/>
            <person name="Nishi S."/>
            <person name="Hori S."/>
            <person name="Arai W."/>
            <person name="Tsubouchi T."/>
            <person name="Morono Y."/>
            <person name="Uchiyama I."/>
            <person name="Ito T."/>
            <person name="Fujiyama A."/>
            <person name="Inagaki F."/>
            <person name="Takami H."/>
        </authorList>
    </citation>
    <scope>NUCLEOTIDE SEQUENCE</scope>
    <source>
        <strain evidence="15">Expedition CK06-06</strain>
    </source>
</reference>
<evidence type="ECO:0000256" key="9">
    <source>
        <dbReference type="ARBA" id="ARBA00023211"/>
    </source>
</evidence>
<comment type="similarity">
    <text evidence="4">Belongs to the DXR family.</text>
</comment>
<sequence>PFSIGRQALDVIRALSVRFQVVGLAGGENLKLLEKQIAKFQPEMFYSSVEPDFTYRGEFLSMEQIASHPDVDLVIIATSGKAGLYPTLAALKAGKTVALANKEVLVMAGEIIVREAKSYQTQILPIDSELSAIWQCLQGEENKPKRIFLTASGGPFYHYSQPELRKVTVEQALHHPTWKMGSKITIDSATLLNKGLEAIEAHWLFAIPFESIEILIHPQSIIHSMVEFMDGSIKAQLSFPDMRLPIQYALCYPERLPNSELPRLNWNKIQSLNFEPVEQNTFPCLKLALDAG</sequence>
<organism evidence="15">
    <name type="scientific">marine sediment metagenome</name>
    <dbReference type="NCBI Taxonomy" id="412755"/>
    <lineage>
        <taxon>unclassified sequences</taxon>
        <taxon>metagenomes</taxon>
        <taxon>ecological metagenomes</taxon>
    </lineage>
</organism>
<dbReference type="GO" id="GO:0030145">
    <property type="term" value="F:manganese ion binding"/>
    <property type="evidence" value="ECO:0007669"/>
    <property type="project" value="TreeGrafter"/>
</dbReference>
<protein>
    <recommendedName>
        <fullName evidence="5">1-deoxy-D-xylulose-5-phosphate reductoisomerase</fullName>
        <ecNumber evidence="5">1.1.1.267</ecNumber>
    </recommendedName>
</protein>
<feature type="domain" description="DXP reductoisomerase C-terminal" evidence="14">
    <location>
        <begin position="237"/>
        <end position="291"/>
    </location>
</feature>
<comment type="cofactor">
    <cofactor evidence="2">
        <name>Mg(2+)</name>
        <dbReference type="ChEBI" id="CHEBI:18420"/>
    </cofactor>
</comment>
<name>X1MKU7_9ZZZZ</name>
<evidence type="ECO:0000256" key="5">
    <source>
        <dbReference type="ARBA" id="ARBA00012366"/>
    </source>
</evidence>
<evidence type="ECO:0000256" key="7">
    <source>
        <dbReference type="ARBA" id="ARBA00022857"/>
    </source>
</evidence>
<dbReference type="UniPathway" id="UPA00056">
    <property type="reaction ID" value="UER00092"/>
</dbReference>
<evidence type="ECO:0000256" key="6">
    <source>
        <dbReference type="ARBA" id="ARBA00022723"/>
    </source>
</evidence>
<evidence type="ECO:0000256" key="2">
    <source>
        <dbReference type="ARBA" id="ARBA00001946"/>
    </source>
</evidence>
<feature type="non-terminal residue" evidence="15">
    <location>
        <position position="1"/>
    </location>
</feature>
<evidence type="ECO:0000256" key="3">
    <source>
        <dbReference type="ARBA" id="ARBA00005094"/>
    </source>
</evidence>
<evidence type="ECO:0000256" key="11">
    <source>
        <dbReference type="ARBA" id="ARBA00048543"/>
    </source>
</evidence>
<comment type="cofactor">
    <cofactor evidence="1">
        <name>Mn(2+)</name>
        <dbReference type="ChEBI" id="CHEBI:29035"/>
    </cofactor>
</comment>
<dbReference type="PANTHER" id="PTHR30525">
    <property type="entry name" value="1-DEOXY-D-XYLULOSE 5-PHOSPHATE REDUCTOISOMERASE"/>
    <property type="match status" value="1"/>
</dbReference>
<dbReference type="InterPro" id="IPR036291">
    <property type="entry name" value="NAD(P)-bd_dom_sf"/>
</dbReference>